<sequence>MFGDPGKTHKFLLIELWFRSVGKLHIPDQTALDSRRRLLVMIVLACGGFSIGTTESLPVGLLNEISDSLLISEQSAGRIVSAYALGVVIGAPLITIFSGGMPRRKLLILLMGALALGDILSLVAGLSQSYLAIVLGRFLAGFPHGAYYAVAALCAAAIAPPEHRGRAVAMVSAGNAISRVIGTPVTQAVGHHLGWPVAFGLVSIIAASTMTALWLVMPHMSQMVLTDPRQEIGALKRKQVWFTLAMGAIGFGGVFAVFTYISWVMTDRAGVPESSLALVLGIYGVCSVFGNWLGGRLADLSVDFGILGILSALAVILGGFTLASKAAPTAIFFFALLGVFGAALVPALQVRLIDAAGEAKTLAGALNHSALNIANASGAALGGAVIAAGYGYAAPAVVGACLALAAILIWIPARLLR</sequence>
<organism evidence="8 9">
    <name type="scientific">Corynebacterium spheniscorum</name>
    <dbReference type="NCBI Taxonomy" id="185761"/>
    <lineage>
        <taxon>Bacteria</taxon>
        <taxon>Bacillati</taxon>
        <taxon>Actinomycetota</taxon>
        <taxon>Actinomycetes</taxon>
        <taxon>Mycobacteriales</taxon>
        <taxon>Corynebacteriaceae</taxon>
        <taxon>Corynebacterium</taxon>
    </lineage>
</organism>
<feature type="transmembrane region" description="Helical" evidence="6">
    <location>
        <begin position="38"/>
        <end position="59"/>
    </location>
</feature>
<proteinExistence type="predicted"/>
<keyword evidence="4 6" id="KW-1133">Transmembrane helix</keyword>
<keyword evidence="9" id="KW-1185">Reference proteome</keyword>
<dbReference type="Gene3D" id="1.20.1250.20">
    <property type="entry name" value="MFS general substrate transporter like domains"/>
    <property type="match status" value="2"/>
</dbReference>
<feature type="transmembrane region" description="Helical" evidence="6">
    <location>
        <begin position="197"/>
        <end position="219"/>
    </location>
</feature>
<dbReference type="STRING" id="185761.SAMN05660282_00186"/>
<dbReference type="GO" id="GO:0022857">
    <property type="term" value="F:transmembrane transporter activity"/>
    <property type="evidence" value="ECO:0007669"/>
    <property type="project" value="InterPro"/>
</dbReference>
<evidence type="ECO:0000256" key="3">
    <source>
        <dbReference type="ARBA" id="ARBA00022692"/>
    </source>
</evidence>
<feature type="transmembrane region" description="Helical" evidence="6">
    <location>
        <begin position="275"/>
        <end position="293"/>
    </location>
</feature>
<dbReference type="InterPro" id="IPR020846">
    <property type="entry name" value="MFS_dom"/>
</dbReference>
<name>A0A1I2PQK8_9CORY</name>
<protein>
    <submittedName>
        <fullName evidence="8">MFS transporter, DHA1 family, arabinose polymer transporter</fullName>
    </submittedName>
</protein>
<evidence type="ECO:0000256" key="5">
    <source>
        <dbReference type="ARBA" id="ARBA00023136"/>
    </source>
</evidence>
<dbReference type="SUPFAM" id="SSF103473">
    <property type="entry name" value="MFS general substrate transporter"/>
    <property type="match status" value="1"/>
</dbReference>
<evidence type="ECO:0000256" key="1">
    <source>
        <dbReference type="ARBA" id="ARBA00004651"/>
    </source>
</evidence>
<dbReference type="PANTHER" id="PTHR43124:SF3">
    <property type="entry name" value="CHLORAMPHENICOL EFFLUX PUMP RV0191"/>
    <property type="match status" value="1"/>
</dbReference>
<dbReference type="AlphaFoldDB" id="A0A1I2PQK8"/>
<dbReference type="PROSITE" id="PS50850">
    <property type="entry name" value="MFS"/>
    <property type="match status" value="1"/>
</dbReference>
<feature type="transmembrane region" description="Helical" evidence="6">
    <location>
        <begin position="329"/>
        <end position="348"/>
    </location>
</feature>
<dbReference type="OrthoDB" id="9814237at2"/>
<dbReference type="GO" id="GO:0005886">
    <property type="term" value="C:plasma membrane"/>
    <property type="evidence" value="ECO:0007669"/>
    <property type="project" value="UniProtKB-SubCell"/>
</dbReference>
<dbReference type="Proteomes" id="UP000199065">
    <property type="component" value="Unassembled WGS sequence"/>
</dbReference>
<feature type="transmembrane region" description="Helical" evidence="6">
    <location>
        <begin position="79"/>
        <end position="99"/>
    </location>
</feature>
<evidence type="ECO:0000313" key="8">
    <source>
        <dbReference type="EMBL" id="SFG18545.1"/>
    </source>
</evidence>
<evidence type="ECO:0000256" key="6">
    <source>
        <dbReference type="SAM" id="Phobius"/>
    </source>
</evidence>
<feature type="transmembrane region" description="Helical" evidence="6">
    <location>
        <begin position="138"/>
        <end position="160"/>
    </location>
</feature>
<feature type="transmembrane region" description="Helical" evidence="6">
    <location>
        <begin position="300"/>
        <end position="323"/>
    </location>
</feature>
<accession>A0A1I2PQK8</accession>
<feature type="transmembrane region" description="Helical" evidence="6">
    <location>
        <begin position="396"/>
        <end position="416"/>
    </location>
</feature>
<keyword evidence="2" id="KW-1003">Cell membrane</keyword>
<keyword evidence="5 6" id="KW-0472">Membrane</keyword>
<gene>
    <name evidence="8" type="ORF">SAMN05660282_00186</name>
</gene>
<dbReference type="EMBL" id="FOPJ01000001">
    <property type="protein sequence ID" value="SFG18545.1"/>
    <property type="molecule type" value="Genomic_DNA"/>
</dbReference>
<comment type="subcellular location">
    <subcellularLocation>
        <location evidence="1">Cell membrane</location>
        <topology evidence="1">Multi-pass membrane protein</topology>
    </subcellularLocation>
</comment>
<dbReference type="Pfam" id="PF07690">
    <property type="entry name" value="MFS_1"/>
    <property type="match status" value="1"/>
</dbReference>
<feature type="transmembrane region" description="Helical" evidence="6">
    <location>
        <begin position="106"/>
        <end position="126"/>
    </location>
</feature>
<dbReference type="InterPro" id="IPR050189">
    <property type="entry name" value="MFS_Efflux_Transporters"/>
</dbReference>
<dbReference type="InterPro" id="IPR036259">
    <property type="entry name" value="MFS_trans_sf"/>
</dbReference>
<keyword evidence="3 6" id="KW-0812">Transmembrane</keyword>
<dbReference type="CDD" id="cd17324">
    <property type="entry name" value="MFS_NepI_like"/>
    <property type="match status" value="1"/>
</dbReference>
<dbReference type="InterPro" id="IPR011701">
    <property type="entry name" value="MFS"/>
</dbReference>
<evidence type="ECO:0000256" key="2">
    <source>
        <dbReference type="ARBA" id="ARBA00022475"/>
    </source>
</evidence>
<evidence type="ECO:0000256" key="4">
    <source>
        <dbReference type="ARBA" id="ARBA00022989"/>
    </source>
</evidence>
<dbReference type="PANTHER" id="PTHR43124">
    <property type="entry name" value="PURINE EFFLUX PUMP PBUE"/>
    <property type="match status" value="1"/>
</dbReference>
<feature type="transmembrane region" description="Helical" evidence="6">
    <location>
        <begin position="240"/>
        <end position="263"/>
    </location>
</feature>
<evidence type="ECO:0000313" key="9">
    <source>
        <dbReference type="Proteomes" id="UP000199065"/>
    </source>
</evidence>
<feature type="domain" description="Major facilitator superfamily (MFS) profile" evidence="7">
    <location>
        <begin position="40"/>
        <end position="417"/>
    </location>
</feature>
<evidence type="ECO:0000259" key="7">
    <source>
        <dbReference type="PROSITE" id="PS50850"/>
    </source>
</evidence>
<reference evidence="8 9" key="1">
    <citation type="submission" date="2016-10" db="EMBL/GenBank/DDBJ databases">
        <authorList>
            <person name="de Groot N.N."/>
        </authorList>
    </citation>
    <scope>NUCLEOTIDE SEQUENCE [LARGE SCALE GENOMIC DNA]</scope>
    <source>
        <strain>J11</strain>
        <strain evidence="9">PG 39</strain>
    </source>
</reference>